<dbReference type="InterPro" id="IPR001362">
    <property type="entry name" value="Glyco_hydro_32"/>
</dbReference>
<dbReference type="InterPro" id="IPR013148">
    <property type="entry name" value="Glyco_hydro_32_N"/>
</dbReference>
<dbReference type="InterPro" id="IPR018053">
    <property type="entry name" value="Glyco_hydro_32_AS"/>
</dbReference>
<dbReference type="InterPro" id="IPR013320">
    <property type="entry name" value="ConA-like_dom_sf"/>
</dbReference>
<dbReference type="InterPro" id="IPR023296">
    <property type="entry name" value="Glyco_hydro_beta-prop_sf"/>
</dbReference>
<dbReference type="Gene3D" id="2.115.10.20">
    <property type="entry name" value="Glycosyl hydrolase domain, family 43"/>
    <property type="match status" value="1"/>
</dbReference>
<evidence type="ECO:0000256" key="2">
    <source>
        <dbReference type="ARBA" id="ARBA00022801"/>
    </source>
</evidence>
<name>A0ABR7WJ87_9SPHI</name>
<evidence type="ECO:0000259" key="7">
    <source>
        <dbReference type="Pfam" id="PF08244"/>
    </source>
</evidence>
<dbReference type="EMBL" id="JACWMY010000001">
    <property type="protein sequence ID" value="MBD1362394.1"/>
    <property type="molecule type" value="Genomic_DNA"/>
</dbReference>
<evidence type="ECO:0000313" key="9">
    <source>
        <dbReference type="Proteomes" id="UP000606600"/>
    </source>
</evidence>
<dbReference type="PROSITE" id="PS00609">
    <property type="entry name" value="GLYCOSYL_HYDROL_F32"/>
    <property type="match status" value="1"/>
</dbReference>
<dbReference type="PROSITE" id="PS51257">
    <property type="entry name" value="PROKAR_LIPOPROTEIN"/>
    <property type="match status" value="1"/>
</dbReference>
<protein>
    <submittedName>
        <fullName evidence="8">Glycoside hydrolase family 32 protein</fullName>
    </submittedName>
</protein>
<comment type="caution">
    <text evidence="8">The sequence shown here is derived from an EMBL/GenBank/DDBJ whole genome shotgun (WGS) entry which is preliminary data.</text>
</comment>
<evidence type="ECO:0000259" key="6">
    <source>
        <dbReference type="Pfam" id="PF00251"/>
    </source>
</evidence>
<evidence type="ECO:0000256" key="3">
    <source>
        <dbReference type="ARBA" id="ARBA00023295"/>
    </source>
</evidence>
<reference evidence="8 9" key="1">
    <citation type="submission" date="2020-09" db="EMBL/GenBank/DDBJ databases">
        <title>Novel species of Mucilaginibacter isolated from a glacier on the Tibetan Plateau.</title>
        <authorList>
            <person name="Liu Q."/>
            <person name="Xin Y.-H."/>
        </authorList>
    </citation>
    <scope>NUCLEOTIDE SEQUENCE [LARGE SCALE GENOMIC DNA]</scope>
    <source>
        <strain evidence="8 9">ZT4R22</strain>
    </source>
</reference>
<dbReference type="Proteomes" id="UP000606600">
    <property type="component" value="Unassembled WGS sequence"/>
</dbReference>
<feature type="chain" id="PRO_5045203451" evidence="5">
    <location>
        <begin position="24"/>
        <end position="506"/>
    </location>
</feature>
<keyword evidence="2 4" id="KW-0378">Hydrolase</keyword>
<organism evidence="8 9">
    <name type="scientific">Mucilaginibacter pankratovii</name>
    <dbReference type="NCBI Taxonomy" id="2772110"/>
    <lineage>
        <taxon>Bacteria</taxon>
        <taxon>Pseudomonadati</taxon>
        <taxon>Bacteroidota</taxon>
        <taxon>Sphingobacteriia</taxon>
        <taxon>Sphingobacteriales</taxon>
        <taxon>Sphingobacteriaceae</taxon>
        <taxon>Mucilaginibacter</taxon>
    </lineage>
</organism>
<dbReference type="PANTHER" id="PTHR42800:SF1">
    <property type="entry name" value="EXOINULINASE INUD (AFU_ORTHOLOGUE AFUA_5G00480)"/>
    <property type="match status" value="1"/>
</dbReference>
<keyword evidence="9" id="KW-1185">Reference proteome</keyword>
<comment type="similarity">
    <text evidence="1 4">Belongs to the glycosyl hydrolase 32 family.</text>
</comment>
<keyword evidence="5" id="KW-0732">Signal</keyword>
<sequence>MKTYQLWPLLGVMLIAACSTSQKVMQQTTVAEQYRPQFHFSPKANWMNDPNGMVYLNGTYHLFFQYNPGGTTWGPMHWGHATSSDLIHWTEQPIALYPDSLGTIFSGSAVVDKDNTAGFGKNAIIAIFTHHNQKIEEAKTGLHQYQSIAYSTDEGKTWAKYKGNPVLPNPGIWDFRDPKVQWYEAGKKWLMTLATKDRITFYSSPNLKTWTKESEFGEKLGAHGGVWECPDLISLDYNGTKKWVLLVSINPGGPTSGSATQYFVGNFDGKTFVPDNTSTRWVDYGADDYAGVTFSNTGNRRIFIGWMTNWNYANVVPTKAWRSAMTIPRELKLKDVNGTLHLAAEPVSELAKITGPSASLENVTVNGDYDLSPQVSAFGGKYLLNIELANLEDITLHLSNAKGNEVLVGYDKASNTYYVDRTRSGDVGFEQSFARKTTAPRIAAGEGLSIKLLVDVASAEVFTDDGLSVLTNIFFPQEPLNQLHITSTGPLKLKKITYSGVKPSIR</sequence>
<evidence type="ECO:0000256" key="1">
    <source>
        <dbReference type="ARBA" id="ARBA00009902"/>
    </source>
</evidence>
<dbReference type="Gene3D" id="2.60.120.560">
    <property type="entry name" value="Exo-inulinase, domain 1"/>
    <property type="match status" value="1"/>
</dbReference>
<keyword evidence="3 4" id="KW-0326">Glycosidase</keyword>
<feature type="domain" description="Glycosyl hydrolase family 32 N-terminal" evidence="6">
    <location>
        <begin position="39"/>
        <end position="340"/>
    </location>
</feature>
<accession>A0ABR7WJ87</accession>
<dbReference type="SUPFAM" id="SSF75005">
    <property type="entry name" value="Arabinanase/levansucrase/invertase"/>
    <property type="match status" value="1"/>
</dbReference>
<dbReference type="Pfam" id="PF08244">
    <property type="entry name" value="Glyco_hydro_32C"/>
    <property type="match status" value="1"/>
</dbReference>
<evidence type="ECO:0000313" key="8">
    <source>
        <dbReference type="EMBL" id="MBD1362394.1"/>
    </source>
</evidence>
<proteinExistence type="inferred from homology"/>
<dbReference type="PANTHER" id="PTHR42800">
    <property type="entry name" value="EXOINULINASE INUD (AFU_ORTHOLOGUE AFUA_5G00480)"/>
    <property type="match status" value="1"/>
</dbReference>
<dbReference type="SMART" id="SM00640">
    <property type="entry name" value="Glyco_32"/>
    <property type="match status" value="1"/>
</dbReference>
<dbReference type="InterPro" id="IPR013189">
    <property type="entry name" value="Glyco_hydro_32_C"/>
</dbReference>
<feature type="domain" description="Glycosyl hydrolase family 32 C-terminal" evidence="7">
    <location>
        <begin position="350"/>
        <end position="497"/>
    </location>
</feature>
<dbReference type="Pfam" id="PF00251">
    <property type="entry name" value="Glyco_hydro_32N"/>
    <property type="match status" value="1"/>
</dbReference>
<dbReference type="GO" id="GO:0016787">
    <property type="term" value="F:hydrolase activity"/>
    <property type="evidence" value="ECO:0007669"/>
    <property type="project" value="UniProtKB-KW"/>
</dbReference>
<evidence type="ECO:0000256" key="4">
    <source>
        <dbReference type="RuleBase" id="RU362110"/>
    </source>
</evidence>
<evidence type="ECO:0000256" key="5">
    <source>
        <dbReference type="SAM" id="SignalP"/>
    </source>
</evidence>
<dbReference type="CDD" id="cd18622">
    <property type="entry name" value="GH32_Inu-like"/>
    <property type="match status" value="1"/>
</dbReference>
<dbReference type="RefSeq" id="WP_191187080.1">
    <property type="nucleotide sequence ID" value="NZ_JACWMY010000001.1"/>
</dbReference>
<gene>
    <name evidence="8" type="ORF">IDJ77_01110</name>
</gene>
<feature type="signal peptide" evidence="5">
    <location>
        <begin position="1"/>
        <end position="23"/>
    </location>
</feature>
<dbReference type="SUPFAM" id="SSF49899">
    <property type="entry name" value="Concanavalin A-like lectins/glucanases"/>
    <property type="match status" value="1"/>
</dbReference>